<proteinExistence type="predicted"/>
<dbReference type="AlphaFoldDB" id="A0A2T6C905"/>
<organism evidence="1 2">
    <name type="scientific">Melghirimyces profundicolus</name>
    <dbReference type="NCBI Taxonomy" id="1242148"/>
    <lineage>
        <taxon>Bacteria</taxon>
        <taxon>Bacillati</taxon>
        <taxon>Bacillota</taxon>
        <taxon>Bacilli</taxon>
        <taxon>Bacillales</taxon>
        <taxon>Thermoactinomycetaceae</taxon>
        <taxon>Melghirimyces</taxon>
    </lineage>
</organism>
<dbReference type="EMBL" id="QBKR01000001">
    <property type="protein sequence ID" value="PTX64800.1"/>
    <property type="molecule type" value="Genomic_DNA"/>
</dbReference>
<reference evidence="1 2" key="1">
    <citation type="submission" date="2018-04" db="EMBL/GenBank/DDBJ databases">
        <title>Genomic Encyclopedia of Archaeal and Bacterial Type Strains, Phase II (KMG-II): from individual species to whole genera.</title>
        <authorList>
            <person name="Goeker M."/>
        </authorList>
    </citation>
    <scope>NUCLEOTIDE SEQUENCE [LARGE SCALE GENOMIC DNA]</scope>
    <source>
        <strain evidence="1 2">DSM 45787</strain>
    </source>
</reference>
<sequence>MRIIGGNYRDWKCLTWKEQVERFNRAKADYYGKMAGEACENQPFASKLVDFSGLHHCYPMQKPILH</sequence>
<protein>
    <submittedName>
        <fullName evidence="1">Uncharacterized protein</fullName>
    </submittedName>
</protein>
<dbReference type="RefSeq" id="WP_108021295.1">
    <property type="nucleotide sequence ID" value="NZ_QBKR01000001.1"/>
</dbReference>
<evidence type="ECO:0000313" key="1">
    <source>
        <dbReference type="EMBL" id="PTX64800.1"/>
    </source>
</evidence>
<dbReference type="Proteomes" id="UP000244240">
    <property type="component" value="Unassembled WGS sequence"/>
</dbReference>
<dbReference type="OrthoDB" id="2990626at2"/>
<accession>A0A2T6C905</accession>
<gene>
    <name evidence="1" type="ORF">C8P63_10116</name>
</gene>
<comment type="caution">
    <text evidence="1">The sequence shown here is derived from an EMBL/GenBank/DDBJ whole genome shotgun (WGS) entry which is preliminary data.</text>
</comment>
<keyword evidence="2" id="KW-1185">Reference proteome</keyword>
<name>A0A2T6C905_9BACL</name>
<evidence type="ECO:0000313" key="2">
    <source>
        <dbReference type="Proteomes" id="UP000244240"/>
    </source>
</evidence>